<feature type="compositionally biased region" description="Low complexity" evidence="1">
    <location>
        <begin position="74"/>
        <end position="86"/>
    </location>
</feature>
<protein>
    <submittedName>
        <fullName evidence="3">Uncharacterized protein</fullName>
    </submittedName>
</protein>
<evidence type="ECO:0000313" key="3">
    <source>
        <dbReference type="WBParaSite" id="nRc.2.0.1.t25740-RA"/>
    </source>
</evidence>
<organism evidence="2 3">
    <name type="scientific">Romanomermis culicivorax</name>
    <name type="common">Nematode worm</name>
    <dbReference type="NCBI Taxonomy" id="13658"/>
    <lineage>
        <taxon>Eukaryota</taxon>
        <taxon>Metazoa</taxon>
        <taxon>Ecdysozoa</taxon>
        <taxon>Nematoda</taxon>
        <taxon>Enoplea</taxon>
        <taxon>Dorylaimia</taxon>
        <taxon>Mermithida</taxon>
        <taxon>Mermithoidea</taxon>
        <taxon>Mermithidae</taxon>
        <taxon>Romanomermis</taxon>
    </lineage>
</organism>
<keyword evidence="2" id="KW-1185">Reference proteome</keyword>
<name>A0A915JHX4_ROMCU</name>
<feature type="compositionally biased region" description="Low complexity" evidence="1">
    <location>
        <begin position="45"/>
        <end position="65"/>
    </location>
</feature>
<sequence>MLQQQDVLTSARSASSQNSFLRVAMMSTMDAPQLLALPRNSAASSGLSRTASSASHTAHDAGTSAEQAVSHATSSNPSNQNCQQPNFATGNGLQRQPCDQQAIGSITDACALELKNFRCEARDVLDQMTIATTRLMNNVPTTQMIDQVVGTYVV</sequence>
<dbReference type="WBParaSite" id="nRc.2.0.1.t25740-RA">
    <property type="protein sequence ID" value="nRc.2.0.1.t25740-RA"/>
    <property type="gene ID" value="nRc.2.0.1.g25740"/>
</dbReference>
<reference evidence="3" key="1">
    <citation type="submission" date="2022-11" db="UniProtKB">
        <authorList>
            <consortium name="WormBaseParasite"/>
        </authorList>
    </citation>
    <scope>IDENTIFICATION</scope>
</reference>
<evidence type="ECO:0000256" key="1">
    <source>
        <dbReference type="SAM" id="MobiDB-lite"/>
    </source>
</evidence>
<proteinExistence type="predicted"/>
<feature type="region of interest" description="Disordered" evidence="1">
    <location>
        <begin position="45"/>
        <end position="95"/>
    </location>
</feature>
<dbReference type="AlphaFoldDB" id="A0A915JHX4"/>
<evidence type="ECO:0000313" key="2">
    <source>
        <dbReference type="Proteomes" id="UP000887565"/>
    </source>
</evidence>
<dbReference type="Proteomes" id="UP000887565">
    <property type="component" value="Unplaced"/>
</dbReference>
<accession>A0A915JHX4</accession>